<keyword evidence="17" id="KW-0675">Receptor</keyword>
<evidence type="ECO:0000256" key="2">
    <source>
        <dbReference type="ARBA" id="ARBA00004371"/>
    </source>
</evidence>
<protein>
    <recommendedName>
        <fullName evidence="5">Interferon alpha/beta receptor 1</fullName>
    </recommendedName>
    <alternativeName>
        <fullName evidence="25">Interferon alpha/beta receptor 2</fullName>
    </alternativeName>
    <alternativeName>
        <fullName evidence="21">Type I interferon receptor 1</fullName>
    </alternativeName>
    <alternativeName>
        <fullName evidence="26">Type I interferon receptor 2</fullName>
    </alternativeName>
</protein>
<evidence type="ECO:0000256" key="20">
    <source>
        <dbReference type="ARBA" id="ARBA00023288"/>
    </source>
</evidence>
<dbReference type="FunFam" id="2.60.40.10:FF:001156">
    <property type="entry name" value="Interferon alpha/beta receptor 2"/>
    <property type="match status" value="1"/>
</dbReference>
<dbReference type="PANTHER" id="PTHR20859">
    <property type="entry name" value="INTERFERON/INTERLEUKIN RECEPTOR"/>
    <property type="match status" value="1"/>
</dbReference>
<dbReference type="FunFam" id="2.60.40.10:FF:000842">
    <property type="entry name" value="Interferon receptor 1 isoform 4"/>
    <property type="match status" value="2"/>
</dbReference>
<evidence type="ECO:0000256" key="27">
    <source>
        <dbReference type="SAM" id="MobiDB-lite"/>
    </source>
</evidence>
<dbReference type="InterPro" id="IPR015373">
    <property type="entry name" value="Interferon/interleukin_rcp_dom"/>
</dbReference>
<evidence type="ECO:0000256" key="23">
    <source>
        <dbReference type="ARBA" id="ARBA00064230"/>
    </source>
</evidence>
<feature type="region of interest" description="Disordered" evidence="27">
    <location>
        <begin position="598"/>
        <end position="633"/>
    </location>
</feature>
<keyword evidence="9" id="KW-0732">Signal</keyword>
<evidence type="ECO:0000256" key="6">
    <source>
        <dbReference type="ARBA" id="ARBA00022475"/>
    </source>
</evidence>
<evidence type="ECO:0000256" key="11">
    <source>
        <dbReference type="ARBA" id="ARBA00022753"/>
    </source>
</evidence>
<comment type="subunit">
    <text evidence="24">Heterodimer with IFNAR1; forming the receptor for type I interferon. Interacts with the transcriptional factors STAT1 and STAT2. Interacts with JAK1. Interacts with USP18; indirectly via STAT2, it negatively regulates the assembly of the ternary interferon-IFNAR1-IFNAR2 complex and therefore type I interferon signaling.</text>
</comment>
<feature type="compositionally biased region" description="Polar residues" evidence="27">
    <location>
        <begin position="1472"/>
        <end position="1483"/>
    </location>
</feature>
<dbReference type="InterPro" id="IPR003961">
    <property type="entry name" value="FN3_dom"/>
</dbReference>
<keyword evidence="10" id="KW-0677">Repeat</keyword>
<sequence>MKTETKLRCERKGRTHKTTKMLLSQNVSAIGPLNLYPMVHISLVFGISYVAPVLSDEHCTLKMRFRNFQSVLSWELKNHSIVPTHYTLWYTIMSKREDMKVVKDCINVTRSFCDLTDVWVNTTDMYIPQVVGFRENAKLVICMGSFFLAPDKPLDPPEFEIVGFTNHISVNVKFQFDSPGILSEELQFYLAFIEEHAGNSVKRHQPQITGNITKNFNYVIDKLIPNTNYCISVYFEPKDPRKINRSPLKCTLFRPRRESESSESATIGGIITLFLITAVFISTVMILKRIGYICLRNDFPKVLNFYKLSVWVFPELPPLEKVATVEVIHVNRKKKVWNYNYDDENDIENEAAPHLNSGGYTKHGLTGKLCPTSTTSASLEDCSLEDCSEPSAEEPYLPEPKGDAETPMAPGPGPWQSEGTSGGYQTRGTLWQDPTSEEDSDSTEGSEGRIIFNVNLNSVCVRALEDDKDSEVTLMSPSCPEKTVELEDLNETESSVLVASEEGTQLPFTNPSTECPRPQDAPSDKSDTSESDVDMGDGQAADSGPWSREREAGPRRGRALQGGASIAPPLPRFPEAASELAGGLAYVRPRRKGSGGVPRCLAAVRGAPPLERPPGSRRDYGAQPPELAGRLPPDVRKFQDTCTSILLTECDFSSLSKYGDHTLRVRAEFADESSEWINITFCPVDDTTIGPPRMQVEALANSLHVRFFAPRIENEPEPWTMRNIYNSWTYHVQYWKNGSDEKFSISSQYDFEFLRNLESQTTYCVQVRGFLSDRNKAGEWSEPVCEQTTIDETTPSWMVASVLAASARHAFPPRNSLPQHLKEFMSHPHHSTLLLFSFPLSDENEVFDKLSVITEVSESCKLNPGAGCGQSEQPARAGRDRLMYKNPLDIKISKWGKCNVIISQEGEPPSPCSLAPPLQPARTVWVPTVHRTHKAPTVVEIVDVKHQHQQKRFFLTAEVCAAARLTGEANLKPENVEIHIIDDNFFLKWNSSSESVKNVTFSADYQILGTDNWKKLSGCQHITSTKCNFSSVELENVFEKIELRIRAEEGNNTSTWYEVEPFVPFLEAQIGPPDVHLEAEDKAIILSISPPGTKDSIMWAMDRSSFRYSVVIWKNSSSLEERTETVYPEDKIYKLSPEITYCLKVKAELRLQSRVGCYSPVYCINTTERHKVPSPENIQINADNQIYVLKWDYPYENATFQAQWLRAFFKKIPGNHSDKWKQIPNCENVTSTHCVFPREVSSRGIYYVRVRASNGNGTSFWSEEKEFNIEMKTIIFPPVISVKSVTDDSLHVSVGASEESENMSVNQLYPLIYEVIFWENTSNAERKVLEKRTNFIFPDLKPLTVYCVKARALIENDRRNKGSSFSDTVCEKTKPGNTSKTWLIVGTCTALFSIPVVIYVVSVFLRCVKYVFFPSSKPPSSVDEYFSDQPLRNLLLSTSEEQTERCFIIENASVITEIEETDEIDEVHKKYSSQTSQDSGNYSNEDENSGSKISEEFPQQDSV</sequence>
<organism evidence="30 31">
    <name type="scientific">Bos mutus</name>
    <name type="common">wild yak</name>
    <dbReference type="NCBI Taxonomy" id="72004"/>
    <lineage>
        <taxon>Eukaryota</taxon>
        <taxon>Metazoa</taxon>
        <taxon>Chordata</taxon>
        <taxon>Craniata</taxon>
        <taxon>Vertebrata</taxon>
        <taxon>Euteleostomi</taxon>
        <taxon>Mammalia</taxon>
        <taxon>Eutheria</taxon>
        <taxon>Laurasiatheria</taxon>
        <taxon>Artiodactyla</taxon>
        <taxon>Ruminantia</taxon>
        <taxon>Pecora</taxon>
        <taxon>Bovidae</taxon>
        <taxon>Bovinae</taxon>
        <taxon>Bos</taxon>
    </lineage>
</organism>
<evidence type="ECO:0000256" key="21">
    <source>
        <dbReference type="ARBA" id="ARBA00032112"/>
    </source>
</evidence>
<keyword evidence="8 28" id="KW-0812">Transmembrane</keyword>
<comment type="function">
    <text evidence="22">Together with IFNAR1, forms the heterodimeric receptor for type I interferons (including interferons alpha, beta, epsilon, omega and kappa). Type I interferon binding activates the JAK-STAT signaling cascade, resulting in transcriptional activation or repression of interferon-regulated genes that encode the effectors of the interferon response. Mechanistically, type I interferon-binding brings the IFNAR1 and IFNAR2 subunits into close proximity with one another, driving their associated Janus kinases (JAKs) (TYK2 bound to IFNAR1 and JAK1 bound to IFNAR2) to cross-phosphorylate one another. The activated kinases phosphorylate specific tyrosine residues on the intracellular domains of IFNAR1 and IFNAR2, forming docking sites for the STAT transcription factors (STAT1, STAT2 and STAT). STAT proteins are then phosphorylated by the JAKs, promoting their translocation into the nucleus to regulate expression of interferon-regulated genes.</text>
</comment>
<feature type="region of interest" description="Disordered" evidence="27">
    <location>
        <begin position="482"/>
        <end position="571"/>
    </location>
</feature>
<dbReference type="GO" id="GO:0009615">
    <property type="term" value="P:response to virus"/>
    <property type="evidence" value="ECO:0007669"/>
    <property type="project" value="UniProtKB-ARBA"/>
</dbReference>
<evidence type="ECO:0000313" key="30">
    <source>
        <dbReference type="EMBL" id="MXQ89216.1"/>
    </source>
</evidence>
<gene>
    <name evidence="30" type="ORF">E5288_WYG015836</name>
</gene>
<keyword evidence="14 28" id="KW-0472">Membrane</keyword>
<evidence type="ECO:0000256" key="16">
    <source>
        <dbReference type="ARBA" id="ARBA00023157"/>
    </source>
</evidence>
<feature type="compositionally biased region" description="Polar residues" evidence="27">
    <location>
        <begin position="417"/>
        <end position="434"/>
    </location>
</feature>
<evidence type="ECO:0000256" key="17">
    <source>
        <dbReference type="ARBA" id="ARBA00023170"/>
    </source>
</evidence>
<evidence type="ECO:0000256" key="25">
    <source>
        <dbReference type="ARBA" id="ARBA00068670"/>
    </source>
</evidence>
<feature type="region of interest" description="Disordered" evidence="27">
    <location>
        <begin position="1465"/>
        <end position="1503"/>
    </location>
</feature>
<feature type="compositionally biased region" description="Polar residues" evidence="27">
    <location>
        <begin position="492"/>
        <end position="513"/>
    </location>
</feature>
<dbReference type="FunFam" id="2.60.40.10:FF:001563">
    <property type="entry name" value="Interferon receptor 1 isoform 4"/>
    <property type="match status" value="1"/>
</dbReference>
<dbReference type="Pfam" id="PF01108">
    <property type="entry name" value="Tissue_fac"/>
    <property type="match status" value="2"/>
</dbReference>
<comment type="caution">
    <text evidence="30">The sequence shown here is derived from an EMBL/GenBank/DDBJ whole genome shotgun (WGS) entry which is preliminary data.</text>
</comment>
<evidence type="ECO:0000256" key="4">
    <source>
        <dbReference type="ARBA" id="ARBA00005399"/>
    </source>
</evidence>
<evidence type="ECO:0000256" key="7">
    <source>
        <dbReference type="ARBA" id="ARBA00022553"/>
    </source>
</evidence>
<evidence type="ECO:0000256" key="22">
    <source>
        <dbReference type="ARBA" id="ARBA00057968"/>
    </source>
</evidence>
<dbReference type="GO" id="GO:0005886">
    <property type="term" value="C:plasma membrane"/>
    <property type="evidence" value="ECO:0007669"/>
    <property type="project" value="UniProtKB-SubCell"/>
</dbReference>
<dbReference type="EMBL" id="VBQZ03000054">
    <property type="protein sequence ID" value="MXQ89216.1"/>
    <property type="molecule type" value="Genomic_DNA"/>
</dbReference>
<dbReference type="SMART" id="SM00060">
    <property type="entry name" value="FN3"/>
    <property type="match status" value="5"/>
</dbReference>
<dbReference type="FunFam" id="2.60.40.10:FF:000909">
    <property type="entry name" value="Interferon alpha/beta receptor 2"/>
    <property type="match status" value="1"/>
</dbReference>
<evidence type="ECO:0000256" key="12">
    <source>
        <dbReference type="ARBA" id="ARBA00022843"/>
    </source>
</evidence>
<keyword evidence="6" id="KW-1003">Cell membrane</keyword>
<dbReference type="InterPro" id="IPR050650">
    <property type="entry name" value="Type-II_Cytokine-TF_Rcpt"/>
</dbReference>
<evidence type="ECO:0000256" key="13">
    <source>
        <dbReference type="ARBA" id="ARBA00022989"/>
    </source>
</evidence>
<keyword evidence="15" id="KW-0564">Palmitate</keyword>
<comment type="subcellular location">
    <subcellularLocation>
        <location evidence="1">Cell membrane</location>
        <topology evidence="1">Single-pass type I membrane protein</topology>
    </subcellularLocation>
    <subcellularLocation>
        <location evidence="3">Late endosome</location>
    </subcellularLocation>
    <subcellularLocation>
        <location evidence="2">Lysosome</location>
    </subcellularLocation>
</comment>
<dbReference type="GO" id="GO:0005764">
    <property type="term" value="C:lysosome"/>
    <property type="evidence" value="ECO:0007669"/>
    <property type="project" value="UniProtKB-SubCell"/>
</dbReference>
<dbReference type="SUPFAM" id="SSF49265">
    <property type="entry name" value="Fibronectin type III"/>
    <property type="match status" value="8"/>
</dbReference>
<feature type="compositionally biased region" description="Acidic residues" evidence="27">
    <location>
        <begin position="435"/>
        <end position="444"/>
    </location>
</feature>
<feature type="transmembrane region" description="Helical" evidence="28">
    <location>
        <begin position="1382"/>
        <end position="1405"/>
    </location>
</feature>
<dbReference type="GO" id="GO:0005770">
    <property type="term" value="C:late endosome"/>
    <property type="evidence" value="ECO:0007669"/>
    <property type="project" value="UniProtKB-SubCell"/>
</dbReference>
<dbReference type="InterPro" id="IPR036116">
    <property type="entry name" value="FN3_sf"/>
</dbReference>
<feature type="compositionally biased region" description="Acidic residues" evidence="27">
    <location>
        <begin position="382"/>
        <end position="392"/>
    </location>
</feature>
<proteinExistence type="inferred from homology"/>
<evidence type="ECO:0000256" key="15">
    <source>
        <dbReference type="ARBA" id="ARBA00023139"/>
    </source>
</evidence>
<keyword evidence="31" id="KW-1185">Reference proteome</keyword>
<feature type="domain" description="Fibronectin type-III" evidence="29">
    <location>
        <begin position="688"/>
        <end position="792"/>
    </location>
</feature>
<keyword evidence="12" id="KW-0832">Ubl conjugation</keyword>
<dbReference type="FunFam" id="2.60.40.10:FF:001548">
    <property type="entry name" value="Interferon receptor 1 isoform 4"/>
    <property type="match status" value="1"/>
</dbReference>
<dbReference type="PANTHER" id="PTHR20859:SF54">
    <property type="entry name" value="INTERFERON ALPHA_BETA RECEPTOR 1"/>
    <property type="match status" value="1"/>
</dbReference>
<evidence type="ECO:0000313" key="31">
    <source>
        <dbReference type="Proteomes" id="UP000322234"/>
    </source>
</evidence>
<reference evidence="30" key="1">
    <citation type="submission" date="2019-10" db="EMBL/GenBank/DDBJ databases">
        <title>The sequence and de novo assembly of the wild yak genome.</title>
        <authorList>
            <person name="Liu Y."/>
        </authorList>
    </citation>
    <scope>NUCLEOTIDE SEQUENCE [LARGE SCALE GENOMIC DNA]</scope>
    <source>
        <strain evidence="30">WY2019</strain>
    </source>
</reference>
<evidence type="ECO:0000256" key="26">
    <source>
        <dbReference type="ARBA" id="ARBA00076545"/>
    </source>
</evidence>
<accession>A0A6B0RMT6</accession>
<dbReference type="CDD" id="cd00063">
    <property type="entry name" value="FN3"/>
    <property type="match status" value="1"/>
</dbReference>
<evidence type="ECO:0000256" key="24">
    <source>
        <dbReference type="ARBA" id="ARBA00066130"/>
    </source>
</evidence>
<keyword evidence="19" id="KW-0458">Lysosome</keyword>
<evidence type="ECO:0000256" key="8">
    <source>
        <dbReference type="ARBA" id="ARBA00022692"/>
    </source>
</evidence>
<dbReference type="GO" id="GO:0005615">
    <property type="term" value="C:extracellular space"/>
    <property type="evidence" value="ECO:0007669"/>
    <property type="project" value="UniProtKB-ARBA"/>
</dbReference>
<evidence type="ECO:0000256" key="10">
    <source>
        <dbReference type="ARBA" id="ARBA00022737"/>
    </source>
</evidence>
<comment type="subunit">
    <text evidence="23">Heterodimer with IFNAR2; forming the receptor for type I interferon. Interacts with TYK2. Interacts with STAT1 and STAT2; the interaction requires its phosphorylation at Tyr-482. Interacts (serine-phosphorylated form) with FBXW11, the substrate recognition component of a SCF (SKP1-CUL1-F-box protein) E3 ubiquitin-protein ligase complex. Interacts with SHMT2; this promotes interaction with ABRAXAS2 and the BRISC complex. Interacts with TRIM10; this interaction prevents association between IFNAR1 and TYK2.</text>
</comment>
<feature type="region of interest" description="Disordered" evidence="27">
    <location>
        <begin position="381"/>
        <end position="447"/>
    </location>
</feature>
<evidence type="ECO:0000256" key="3">
    <source>
        <dbReference type="ARBA" id="ARBA00004603"/>
    </source>
</evidence>
<evidence type="ECO:0000256" key="9">
    <source>
        <dbReference type="ARBA" id="ARBA00022729"/>
    </source>
</evidence>
<feature type="domain" description="Fibronectin type-III" evidence="29">
    <location>
        <begin position="1276"/>
        <end position="1376"/>
    </location>
</feature>
<feature type="domain" description="Fibronectin type-III" evidence="29">
    <location>
        <begin position="1174"/>
        <end position="1272"/>
    </location>
</feature>
<keyword evidence="16" id="KW-1015">Disulfide bond</keyword>
<evidence type="ECO:0000259" key="29">
    <source>
        <dbReference type="PROSITE" id="PS50853"/>
    </source>
</evidence>
<feature type="transmembrane region" description="Helical" evidence="28">
    <location>
        <begin position="264"/>
        <end position="287"/>
    </location>
</feature>
<evidence type="ECO:0000256" key="28">
    <source>
        <dbReference type="SAM" id="Phobius"/>
    </source>
</evidence>
<evidence type="ECO:0000256" key="18">
    <source>
        <dbReference type="ARBA" id="ARBA00023180"/>
    </source>
</evidence>
<dbReference type="Pfam" id="PF09294">
    <property type="entry name" value="Interfer-bind"/>
    <property type="match status" value="4"/>
</dbReference>
<comment type="similarity">
    <text evidence="4">Belongs to the type II cytokine receptor family.</text>
</comment>
<keyword evidence="20" id="KW-0449">Lipoprotein</keyword>
<keyword evidence="18" id="KW-0325">Glycoprotein</keyword>
<keyword evidence="11" id="KW-0967">Endosome</keyword>
<keyword evidence="13 28" id="KW-1133">Transmembrane helix</keyword>
<dbReference type="FunFam" id="2.60.40.10:FF:001312">
    <property type="entry name" value="Interleukin 10 receptor subunit beta"/>
    <property type="match status" value="1"/>
</dbReference>
<dbReference type="Proteomes" id="UP000322234">
    <property type="component" value="Unassembled WGS sequence"/>
</dbReference>
<dbReference type="InterPro" id="IPR013783">
    <property type="entry name" value="Ig-like_fold"/>
</dbReference>
<evidence type="ECO:0000256" key="19">
    <source>
        <dbReference type="ARBA" id="ARBA00023228"/>
    </source>
</evidence>
<name>A0A6B0RMT6_9CETA</name>
<dbReference type="GO" id="GO:0009893">
    <property type="term" value="P:positive regulation of metabolic process"/>
    <property type="evidence" value="ECO:0007669"/>
    <property type="project" value="UniProtKB-ARBA"/>
</dbReference>
<dbReference type="GO" id="GO:0019955">
    <property type="term" value="F:cytokine binding"/>
    <property type="evidence" value="ECO:0007669"/>
    <property type="project" value="UniProtKB-ARBA"/>
</dbReference>
<keyword evidence="7" id="KW-0597">Phosphoprotein</keyword>
<dbReference type="Gene3D" id="2.60.40.10">
    <property type="entry name" value="Immunoglobulins"/>
    <property type="match status" value="8"/>
</dbReference>
<dbReference type="PROSITE" id="PS50853">
    <property type="entry name" value="FN3"/>
    <property type="match status" value="3"/>
</dbReference>
<evidence type="ECO:0000256" key="14">
    <source>
        <dbReference type="ARBA" id="ARBA00023136"/>
    </source>
</evidence>
<evidence type="ECO:0000256" key="1">
    <source>
        <dbReference type="ARBA" id="ARBA00004251"/>
    </source>
</evidence>
<evidence type="ECO:0000256" key="5">
    <source>
        <dbReference type="ARBA" id="ARBA00016784"/>
    </source>
</evidence>
<dbReference type="GO" id="GO:0004905">
    <property type="term" value="F:type I interferon receptor activity"/>
    <property type="evidence" value="ECO:0007669"/>
    <property type="project" value="TreeGrafter"/>
</dbReference>